<keyword evidence="5" id="KW-0067">ATP-binding</keyword>
<keyword evidence="4" id="KW-0862">Zinc</keyword>
<evidence type="ECO:0000256" key="5">
    <source>
        <dbReference type="ARBA" id="ARBA00022840"/>
    </source>
</evidence>
<keyword evidence="9" id="KW-1185">Reference proteome</keyword>
<dbReference type="Pfam" id="PF23007">
    <property type="entry name" value="DnaA_N-like_STI"/>
    <property type="match status" value="2"/>
</dbReference>
<dbReference type="GO" id="GO:0009360">
    <property type="term" value="C:DNA polymerase III complex"/>
    <property type="evidence" value="ECO:0007669"/>
    <property type="project" value="InterPro"/>
</dbReference>
<dbReference type="OrthoDB" id="1911163at2759"/>
<dbReference type="SUPFAM" id="SSF52540">
    <property type="entry name" value="P-loop containing nucleoside triphosphate hydrolases"/>
    <property type="match status" value="1"/>
</dbReference>
<dbReference type="InterPro" id="IPR045085">
    <property type="entry name" value="HLD_clamp_pol_III_gamma_tau"/>
</dbReference>
<dbReference type="GO" id="GO:0006261">
    <property type="term" value="P:DNA-templated DNA replication"/>
    <property type="evidence" value="ECO:0007669"/>
    <property type="project" value="TreeGrafter"/>
</dbReference>
<dbReference type="GO" id="GO:0005524">
    <property type="term" value="F:ATP binding"/>
    <property type="evidence" value="ECO:0007669"/>
    <property type="project" value="UniProtKB-KW"/>
</dbReference>
<feature type="domain" description="AAA+ ATPase" evidence="7">
    <location>
        <begin position="501"/>
        <end position="663"/>
    </location>
</feature>
<evidence type="ECO:0000313" key="9">
    <source>
        <dbReference type="Proteomes" id="UP000657918"/>
    </source>
</evidence>
<feature type="compositionally biased region" description="Basic and acidic residues" evidence="6">
    <location>
        <begin position="907"/>
        <end position="916"/>
    </location>
</feature>
<comment type="similarity">
    <text evidence="1">Belongs to the DnaX/STICHEL family.</text>
</comment>
<protein>
    <recommendedName>
        <fullName evidence="7">AAA+ ATPase domain-containing protein</fullName>
    </recommendedName>
</protein>
<dbReference type="CDD" id="cd00009">
    <property type="entry name" value="AAA"/>
    <property type="match status" value="1"/>
</dbReference>
<feature type="compositionally biased region" description="Low complexity" evidence="6">
    <location>
        <begin position="862"/>
        <end position="873"/>
    </location>
</feature>
<dbReference type="FunFam" id="3.40.50.300:FF:000014">
    <property type="entry name" value="DNA polymerase III subunit gamma/tau"/>
    <property type="match status" value="1"/>
</dbReference>
<dbReference type="PANTHER" id="PTHR11669">
    <property type="entry name" value="REPLICATION FACTOR C / DNA POLYMERASE III GAMMA-TAU SUBUNIT"/>
    <property type="match status" value="1"/>
</dbReference>
<feature type="region of interest" description="Disordered" evidence="6">
    <location>
        <begin position="260"/>
        <end position="289"/>
    </location>
</feature>
<keyword evidence="2" id="KW-0479">Metal-binding</keyword>
<dbReference type="Pfam" id="PF13177">
    <property type="entry name" value="DNA_pol3_delta2"/>
    <property type="match status" value="1"/>
</dbReference>
<dbReference type="GO" id="GO:0046872">
    <property type="term" value="F:metal ion binding"/>
    <property type="evidence" value="ECO:0007669"/>
    <property type="project" value="UniProtKB-KW"/>
</dbReference>
<dbReference type="Gene3D" id="1.10.8.60">
    <property type="match status" value="1"/>
</dbReference>
<name>A0A835KGT8_9ROSI</name>
<feature type="region of interest" description="Disordered" evidence="6">
    <location>
        <begin position="860"/>
        <end position="934"/>
    </location>
</feature>
<dbReference type="InterPro" id="IPR012763">
    <property type="entry name" value="DNA_pol_III_sug/sutau_N"/>
</dbReference>
<feature type="compositionally biased region" description="Polar residues" evidence="6">
    <location>
        <begin position="275"/>
        <end position="289"/>
    </location>
</feature>
<evidence type="ECO:0000256" key="4">
    <source>
        <dbReference type="ARBA" id="ARBA00022833"/>
    </source>
</evidence>
<evidence type="ECO:0000256" key="6">
    <source>
        <dbReference type="SAM" id="MobiDB-lite"/>
    </source>
</evidence>
<evidence type="ECO:0000256" key="3">
    <source>
        <dbReference type="ARBA" id="ARBA00022741"/>
    </source>
</evidence>
<organism evidence="8 9">
    <name type="scientific">Salix dunnii</name>
    <dbReference type="NCBI Taxonomy" id="1413687"/>
    <lineage>
        <taxon>Eukaryota</taxon>
        <taxon>Viridiplantae</taxon>
        <taxon>Streptophyta</taxon>
        <taxon>Embryophyta</taxon>
        <taxon>Tracheophyta</taxon>
        <taxon>Spermatophyta</taxon>
        <taxon>Magnoliopsida</taxon>
        <taxon>eudicotyledons</taxon>
        <taxon>Gunneridae</taxon>
        <taxon>Pentapetalae</taxon>
        <taxon>rosids</taxon>
        <taxon>fabids</taxon>
        <taxon>Malpighiales</taxon>
        <taxon>Salicaceae</taxon>
        <taxon>Saliceae</taxon>
        <taxon>Salix</taxon>
    </lineage>
</organism>
<proteinExistence type="inferred from homology"/>
<evidence type="ECO:0000259" key="7">
    <source>
        <dbReference type="SMART" id="SM00382"/>
    </source>
</evidence>
<dbReference type="PANTHER" id="PTHR11669:SF63">
    <property type="entry name" value="PROTEIN STICHEL"/>
    <property type="match status" value="1"/>
</dbReference>
<dbReference type="InterPro" id="IPR054506">
    <property type="entry name" value="DnaA_N-like_STI"/>
</dbReference>
<accession>A0A835KGT8</accession>
<dbReference type="InterPro" id="IPR027417">
    <property type="entry name" value="P-loop_NTPase"/>
</dbReference>
<dbReference type="GO" id="GO:0003689">
    <property type="term" value="F:DNA clamp loader activity"/>
    <property type="evidence" value="ECO:0007669"/>
    <property type="project" value="TreeGrafter"/>
</dbReference>
<sequence>MSEMRFSDPSRLHLKKELTQIRKAARVLRDPGTTSSCKSPLNTARSAAAASAWKHFENWNAIQNGGTTASHSNNTSTRLDSHCRSGFNNNGSDKRVFLYNWKSQKYSSEKSALPGNDADDDYESCSMQESLDDSLSDARNVGDSKSDTYLGETRSAAMVFRRRDANLVSPSMRRATGIKKKGKKTNSRLDVLSRYQEKEMKLRRLVKDHPSMGLSLGLGRDAIVDQFDDTEEYSDSEDLRKISGASPLLLKLKHKNWPHSPSKFLRTRRKEDSSYSHSTPPLSTSSYNRFRNRNPSIVGSWDATTASMNDGDDEDGDHLDLPGRHGCGIPCYWSKRTPRYRGVCGSSCCSPSLSDTLRRKGRSMLCGSQSMYHRRRRSCSISNKRRIGSRTGQAFLPLLTDSGYGKAGSSIGTGHSDDELSTNYGELDLEALCRLDGRRWSSCRSQDGLEILALHGDGEDEGTVENIRSLSQKYKPAFFSELIGQKNVVQSLITAIYRGRIAPVYLFQGPRGTGKTSAARIFASALNCMSTEEIKPCGRCRECNDSSSGKTRDLWEVDGTDKKGIDKVRYLLKKISHGPPSGSSRYKVFLIDECHLLPTKMWLAFLKLLEEPPQRVVFVFVTTDPDNVPRTVQSRCQKYLFSKIKDGDIVARLRKISKEENLDVELDALDLIALNAEGSLRDAETMLDQLSLLGKKITTSLVNELVGDVSDEKLLELLELALSSETAETVKRARDLMDSGVDPMVLMSQLASLIMDIIAGTYSVVYAKHGDPLIDKIYADSCKLRAEPVNEIRFSSALIRILLIFMDPSTVFLVTEAELVRLKHALKLLSEAQKQLRISSDRSTWFTATLLQLGSTPSIDLTQSSSSRRQSSRTTEEDPSSVSKESNVYKPKFPQRSSSPSSLYKAINEHSSHEGEYEFNATPPRLMDNNTVSSSLDDEITGNKVFRYKNSDKLDDMWEKCIEKCHSQTLRQLLHAHGKLLSISEVDGKSNTFPFSSNIICWRSISDQPFVTPNVLLVFLKDLVCGMEITENATIVSPFDLLLLVVFDDCVSGIEILTLLKISVGDLLLHAHHSTILMSLTDCLDALGALAVYVAFEDEHVKARVERFLSSITNSFEMVLRRNVEVKIILVTDGLDSVIYANQSEIQEGYRQTEATLVTERSGKANCSVAVVGYSGLESQEEPAKLSRGSFNDANAGEKQEMPVQGIESIIREQRLETAWLQVAEKGTPGSLSRLKPEKNQVLPQEDTYQQNQLDSIDSVIMSSQKWEDELNNELKVLKMQDRRVLHEDHRGDVNQVRLVEEEVAVDFSAGTTAADLIGQRPKGPQLDLEAEVGDFHCLVSVQSKENLRAEIQDNWNISDTMHAWSKK</sequence>
<dbReference type="InterPro" id="IPR003593">
    <property type="entry name" value="AAA+_ATPase"/>
</dbReference>
<dbReference type="InterPro" id="IPR022754">
    <property type="entry name" value="DNA_pol_III_gamma-3"/>
</dbReference>
<reference evidence="8 9" key="1">
    <citation type="submission" date="2020-10" db="EMBL/GenBank/DDBJ databases">
        <title>Plant Genome Project.</title>
        <authorList>
            <person name="Zhang R.-G."/>
        </authorList>
    </citation>
    <scope>NUCLEOTIDE SEQUENCE [LARGE SCALE GENOMIC DNA]</scope>
    <source>
        <strain evidence="8">FAFU-HL-1</strain>
        <tissue evidence="8">Leaf</tissue>
    </source>
</reference>
<dbReference type="CDD" id="cd18137">
    <property type="entry name" value="HLD_clamp_pol_III_gamma_tau"/>
    <property type="match status" value="1"/>
</dbReference>
<dbReference type="GO" id="GO:0003887">
    <property type="term" value="F:DNA-directed DNA polymerase activity"/>
    <property type="evidence" value="ECO:0007669"/>
    <property type="project" value="InterPro"/>
</dbReference>
<gene>
    <name evidence="8" type="ORF">SADUNF_Sadunf03G0021800</name>
</gene>
<dbReference type="Gene3D" id="3.40.50.300">
    <property type="entry name" value="P-loop containing nucleotide triphosphate hydrolases"/>
    <property type="match status" value="1"/>
</dbReference>
<dbReference type="GO" id="GO:0006281">
    <property type="term" value="P:DNA repair"/>
    <property type="evidence" value="ECO:0007669"/>
    <property type="project" value="TreeGrafter"/>
</dbReference>
<dbReference type="Pfam" id="PF22608">
    <property type="entry name" value="DNAX_ATPase_lid"/>
    <property type="match status" value="1"/>
</dbReference>
<keyword evidence="3" id="KW-0547">Nucleotide-binding</keyword>
<dbReference type="SMART" id="SM00382">
    <property type="entry name" value="AAA"/>
    <property type="match status" value="1"/>
</dbReference>
<evidence type="ECO:0000256" key="1">
    <source>
        <dbReference type="ARBA" id="ARBA00006360"/>
    </source>
</evidence>
<feature type="region of interest" description="Disordered" evidence="6">
    <location>
        <begin position="64"/>
        <end position="86"/>
    </location>
</feature>
<feature type="compositionally biased region" description="Polar residues" evidence="6">
    <location>
        <begin position="64"/>
        <end position="78"/>
    </location>
</feature>
<dbReference type="Proteomes" id="UP000657918">
    <property type="component" value="Unassembled WGS sequence"/>
</dbReference>
<evidence type="ECO:0000313" key="8">
    <source>
        <dbReference type="EMBL" id="KAF9685124.1"/>
    </source>
</evidence>
<dbReference type="InterPro" id="IPR050238">
    <property type="entry name" value="DNA_Rep/Repair_Clamp_Loader"/>
</dbReference>
<comment type="caution">
    <text evidence="8">The sequence shown here is derived from an EMBL/GenBank/DDBJ whole genome shotgun (WGS) entry which is preliminary data.</text>
</comment>
<dbReference type="Pfam" id="PF12169">
    <property type="entry name" value="DNA_pol3_gamma3"/>
    <property type="match status" value="1"/>
</dbReference>
<dbReference type="GO" id="GO:0005663">
    <property type="term" value="C:DNA replication factor C complex"/>
    <property type="evidence" value="ECO:0007669"/>
    <property type="project" value="TreeGrafter"/>
</dbReference>
<dbReference type="NCBIfam" id="TIGR02397">
    <property type="entry name" value="dnaX_nterm"/>
    <property type="match status" value="1"/>
</dbReference>
<dbReference type="EMBL" id="JADGMS010000003">
    <property type="protein sequence ID" value="KAF9685124.1"/>
    <property type="molecule type" value="Genomic_DNA"/>
</dbReference>
<evidence type="ECO:0000256" key="2">
    <source>
        <dbReference type="ARBA" id="ARBA00022723"/>
    </source>
</evidence>
<dbReference type="FunFam" id="1.10.8.60:FF:000013">
    <property type="entry name" value="DNA polymerase III subunit gamma/tau"/>
    <property type="match status" value="1"/>
</dbReference>